<dbReference type="Proteomes" id="UP000317318">
    <property type="component" value="Chromosome"/>
</dbReference>
<feature type="transmembrane region" description="Helical" evidence="1">
    <location>
        <begin position="188"/>
        <end position="205"/>
    </location>
</feature>
<evidence type="ECO:0000313" key="3">
    <source>
        <dbReference type="Proteomes" id="UP000317318"/>
    </source>
</evidence>
<dbReference type="OrthoDB" id="272579at2"/>
<evidence type="ECO:0000313" key="2">
    <source>
        <dbReference type="EMBL" id="QDT36086.1"/>
    </source>
</evidence>
<dbReference type="KEGG" id="svp:Pan189_04410"/>
<sequence>MFDLLSLYEYYLVLVLIVNVGLRLNYYRNCVAFAREFPDRWPRMLEIIKEHGVSAIDLSILVPVALAFAMALIHSICNHFVWGYATLPISEVFGHPLCGILIVGLAGVMLYNDWLVLRRTSTLDRAETDPVLNQGELASHPTIDWASRTFTFGRFSTRRMVEERVEETLTEHAAEMAERMKGWMFRSAIRLAFGLTCWMVWAYYLKVPENLDGVP</sequence>
<keyword evidence="1" id="KW-1133">Transmembrane helix</keyword>
<evidence type="ECO:0000256" key="1">
    <source>
        <dbReference type="SAM" id="Phobius"/>
    </source>
</evidence>
<protein>
    <submittedName>
        <fullName evidence="2">Uncharacterized protein</fullName>
    </submittedName>
</protein>
<keyword evidence="3" id="KW-1185">Reference proteome</keyword>
<reference evidence="2 3" key="1">
    <citation type="submission" date="2019-02" db="EMBL/GenBank/DDBJ databases">
        <title>Deep-cultivation of Planctomycetes and their phenomic and genomic characterization uncovers novel biology.</title>
        <authorList>
            <person name="Wiegand S."/>
            <person name="Jogler M."/>
            <person name="Boedeker C."/>
            <person name="Pinto D."/>
            <person name="Vollmers J."/>
            <person name="Rivas-Marin E."/>
            <person name="Kohn T."/>
            <person name="Peeters S.H."/>
            <person name="Heuer A."/>
            <person name="Rast P."/>
            <person name="Oberbeckmann S."/>
            <person name="Bunk B."/>
            <person name="Jeske O."/>
            <person name="Meyerdierks A."/>
            <person name="Storesund J.E."/>
            <person name="Kallscheuer N."/>
            <person name="Luecker S."/>
            <person name="Lage O.M."/>
            <person name="Pohl T."/>
            <person name="Merkel B.J."/>
            <person name="Hornburger P."/>
            <person name="Mueller R.-W."/>
            <person name="Bruemmer F."/>
            <person name="Labrenz M."/>
            <person name="Spormann A.M."/>
            <person name="Op den Camp H."/>
            <person name="Overmann J."/>
            <person name="Amann R."/>
            <person name="Jetten M.S.M."/>
            <person name="Mascher T."/>
            <person name="Medema M.H."/>
            <person name="Devos D.P."/>
            <person name="Kaster A.-K."/>
            <person name="Ovreas L."/>
            <person name="Rohde M."/>
            <person name="Galperin M.Y."/>
            <person name="Jogler C."/>
        </authorList>
    </citation>
    <scope>NUCLEOTIDE SEQUENCE [LARGE SCALE GENOMIC DNA]</scope>
    <source>
        <strain evidence="2 3">Pan189</strain>
    </source>
</reference>
<accession>A0A517QWP4</accession>
<name>A0A517QWP4_9PLAN</name>
<dbReference type="EMBL" id="CP036268">
    <property type="protein sequence ID" value="QDT36086.1"/>
    <property type="molecule type" value="Genomic_DNA"/>
</dbReference>
<feature type="transmembrane region" description="Helical" evidence="1">
    <location>
        <begin position="6"/>
        <end position="26"/>
    </location>
</feature>
<organism evidence="2 3">
    <name type="scientific">Stratiformator vulcanicus</name>
    <dbReference type="NCBI Taxonomy" id="2527980"/>
    <lineage>
        <taxon>Bacteria</taxon>
        <taxon>Pseudomonadati</taxon>
        <taxon>Planctomycetota</taxon>
        <taxon>Planctomycetia</taxon>
        <taxon>Planctomycetales</taxon>
        <taxon>Planctomycetaceae</taxon>
        <taxon>Stratiformator</taxon>
    </lineage>
</organism>
<dbReference type="AlphaFoldDB" id="A0A517QWP4"/>
<proteinExistence type="predicted"/>
<feature type="transmembrane region" description="Helical" evidence="1">
    <location>
        <begin position="93"/>
        <end position="111"/>
    </location>
</feature>
<keyword evidence="1" id="KW-0472">Membrane</keyword>
<gene>
    <name evidence="2" type="ORF">Pan189_04410</name>
</gene>
<keyword evidence="1" id="KW-0812">Transmembrane</keyword>
<feature type="transmembrane region" description="Helical" evidence="1">
    <location>
        <begin position="53"/>
        <end position="73"/>
    </location>
</feature>